<dbReference type="OrthoDB" id="416585at2759"/>
<dbReference type="GO" id="GO:0022832">
    <property type="term" value="F:voltage-gated channel activity"/>
    <property type="evidence" value="ECO:0007669"/>
    <property type="project" value="InterPro"/>
</dbReference>
<feature type="non-terminal residue" evidence="2">
    <location>
        <position position="113"/>
    </location>
</feature>
<sequence>SSIVTLYHIMIVNQWYVFVNGFRDSTNSRWSELYFIFWYIFVTTIGLNICLALSADIHDAKKQRADANQELIVSNMFDIYRSQLNEPSPDEITRRLEQHPYIKFYSNEIIIPD</sequence>
<keyword evidence="1" id="KW-0812">Transmembrane</keyword>
<comment type="caution">
    <text evidence="2">The sequence shown here is derived from an EMBL/GenBank/DDBJ whole genome shotgun (WGS) entry which is preliminary data.</text>
</comment>
<dbReference type="AlphaFoldDB" id="A0A816BWD1"/>
<dbReference type="EMBL" id="CAJNOQ010039095">
    <property type="protein sequence ID" value="CAF1615255.1"/>
    <property type="molecule type" value="Genomic_DNA"/>
</dbReference>
<dbReference type="GO" id="GO:0097682">
    <property type="term" value="F:intracellularly phosphatidylinositol-3,5-bisphosphate-gated monatomic cation channel activity"/>
    <property type="evidence" value="ECO:0007669"/>
    <property type="project" value="TreeGrafter"/>
</dbReference>
<dbReference type="GO" id="GO:0019722">
    <property type="term" value="P:calcium-mediated signaling"/>
    <property type="evidence" value="ECO:0007669"/>
    <property type="project" value="TreeGrafter"/>
</dbReference>
<dbReference type="Proteomes" id="UP000681722">
    <property type="component" value="Unassembled WGS sequence"/>
</dbReference>
<keyword evidence="1" id="KW-0472">Membrane</keyword>
<dbReference type="PANTHER" id="PTHR46768">
    <property type="entry name" value="TWO PORE CALCIUM CHANNEL PROTEIN 2"/>
    <property type="match status" value="1"/>
</dbReference>
<accession>A0A816BWD1</accession>
<dbReference type="Proteomes" id="UP000663829">
    <property type="component" value="Unassembled WGS sequence"/>
</dbReference>
<reference evidence="2" key="1">
    <citation type="submission" date="2021-02" db="EMBL/GenBank/DDBJ databases">
        <authorList>
            <person name="Nowell W R."/>
        </authorList>
    </citation>
    <scope>NUCLEOTIDE SEQUENCE</scope>
</reference>
<evidence type="ECO:0000313" key="4">
    <source>
        <dbReference type="Proteomes" id="UP000663829"/>
    </source>
</evidence>
<dbReference type="EMBL" id="CAJOBC010106034">
    <property type="protein sequence ID" value="CAF4501179.1"/>
    <property type="molecule type" value="Genomic_DNA"/>
</dbReference>
<keyword evidence="4" id="KW-1185">Reference proteome</keyword>
<evidence type="ECO:0000256" key="1">
    <source>
        <dbReference type="SAM" id="Phobius"/>
    </source>
</evidence>
<gene>
    <name evidence="2" type="ORF">GPM918_LOCUS43366</name>
    <name evidence="3" type="ORF">SRO942_LOCUS44850</name>
</gene>
<dbReference type="GO" id="GO:0075509">
    <property type="term" value="P:endocytosis involved in viral entry into host cell"/>
    <property type="evidence" value="ECO:0007669"/>
    <property type="project" value="TreeGrafter"/>
</dbReference>
<proteinExistence type="predicted"/>
<name>A0A816BWD1_9BILA</name>
<evidence type="ECO:0000313" key="2">
    <source>
        <dbReference type="EMBL" id="CAF1615255.1"/>
    </source>
</evidence>
<organism evidence="2 4">
    <name type="scientific">Didymodactylos carnosus</name>
    <dbReference type="NCBI Taxonomy" id="1234261"/>
    <lineage>
        <taxon>Eukaryota</taxon>
        <taxon>Metazoa</taxon>
        <taxon>Spiralia</taxon>
        <taxon>Gnathifera</taxon>
        <taxon>Rotifera</taxon>
        <taxon>Eurotatoria</taxon>
        <taxon>Bdelloidea</taxon>
        <taxon>Philodinida</taxon>
        <taxon>Philodinidae</taxon>
        <taxon>Didymodactylos</taxon>
    </lineage>
</organism>
<dbReference type="InterPro" id="IPR028798">
    <property type="entry name" value="TPC2"/>
</dbReference>
<dbReference type="PANTHER" id="PTHR46768:SF1">
    <property type="entry name" value="TWO PORE CHANNEL PROTEIN 2"/>
    <property type="match status" value="1"/>
</dbReference>
<evidence type="ECO:0000313" key="3">
    <source>
        <dbReference type="EMBL" id="CAF4501179.1"/>
    </source>
</evidence>
<dbReference type="Gene3D" id="1.10.287.70">
    <property type="match status" value="1"/>
</dbReference>
<dbReference type="GO" id="GO:0005765">
    <property type="term" value="C:lysosomal membrane"/>
    <property type="evidence" value="ECO:0007669"/>
    <property type="project" value="InterPro"/>
</dbReference>
<dbReference type="GO" id="GO:0015280">
    <property type="term" value="F:ligand-gated sodium channel activity"/>
    <property type="evidence" value="ECO:0007669"/>
    <property type="project" value="TreeGrafter"/>
</dbReference>
<protein>
    <submittedName>
        <fullName evidence="2">Uncharacterized protein</fullName>
    </submittedName>
</protein>
<feature type="transmembrane region" description="Helical" evidence="1">
    <location>
        <begin position="33"/>
        <end position="54"/>
    </location>
</feature>
<keyword evidence="1" id="KW-1133">Transmembrane helix</keyword>